<dbReference type="PRINTS" id="PR00420">
    <property type="entry name" value="RNGMNOXGNASE"/>
</dbReference>
<accession>A0A9P6EDT7</accession>
<keyword evidence="3" id="KW-0274">FAD</keyword>
<keyword evidence="2" id="KW-0285">Flavoprotein</keyword>
<keyword evidence="8" id="KW-1185">Reference proteome</keyword>
<dbReference type="InterPro" id="IPR002938">
    <property type="entry name" value="FAD-bd"/>
</dbReference>
<dbReference type="Gene3D" id="3.50.50.60">
    <property type="entry name" value="FAD/NAD(P)-binding domain"/>
    <property type="match status" value="1"/>
</dbReference>
<comment type="similarity">
    <text evidence="1">Belongs to the flavin-dependent halogenase family.</text>
</comment>
<evidence type="ECO:0000259" key="6">
    <source>
        <dbReference type="Pfam" id="PF01494"/>
    </source>
</evidence>
<comment type="caution">
    <text evidence="7">The sequence shown here is derived from an EMBL/GenBank/DDBJ whole genome shotgun (WGS) entry which is preliminary data.</text>
</comment>
<dbReference type="PANTHER" id="PTHR43747">
    <property type="entry name" value="FAD-BINDING PROTEIN"/>
    <property type="match status" value="1"/>
</dbReference>
<dbReference type="GO" id="GO:0140907">
    <property type="term" value="F:flavin-dependent halogenase activity"/>
    <property type="evidence" value="ECO:0007669"/>
    <property type="project" value="UniProtKB-ARBA"/>
</dbReference>
<reference evidence="7" key="1">
    <citation type="submission" date="2020-11" db="EMBL/GenBank/DDBJ databases">
        <authorList>
            <consortium name="DOE Joint Genome Institute"/>
            <person name="Ahrendt S."/>
            <person name="Riley R."/>
            <person name="Andreopoulos W."/>
            <person name="Labutti K."/>
            <person name="Pangilinan J."/>
            <person name="Ruiz-Duenas F.J."/>
            <person name="Barrasa J.M."/>
            <person name="Sanchez-Garcia M."/>
            <person name="Camarero S."/>
            <person name="Miyauchi S."/>
            <person name="Serrano A."/>
            <person name="Linde D."/>
            <person name="Babiker R."/>
            <person name="Drula E."/>
            <person name="Ayuso-Fernandez I."/>
            <person name="Pacheco R."/>
            <person name="Padilla G."/>
            <person name="Ferreira P."/>
            <person name="Barriuso J."/>
            <person name="Kellner H."/>
            <person name="Castanera R."/>
            <person name="Alfaro M."/>
            <person name="Ramirez L."/>
            <person name="Pisabarro A.G."/>
            <person name="Kuo A."/>
            <person name="Tritt A."/>
            <person name="Lipzen A."/>
            <person name="He G."/>
            <person name="Yan M."/>
            <person name="Ng V."/>
            <person name="Cullen D."/>
            <person name="Martin F."/>
            <person name="Rosso M.-N."/>
            <person name="Henrissat B."/>
            <person name="Hibbett D."/>
            <person name="Martinez A.T."/>
            <person name="Grigoriev I.V."/>
        </authorList>
    </citation>
    <scope>NUCLEOTIDE SEQUENCE</scope>
    <source>
        <strain evidence="7">CBS 506.95</strain>
    </source>
</reference>
<dbReference type="Proteomes" id="UP000807306">
    <property type="component" value="Unassembled WGS sequence"/>
</dbReference>
<protein>
    <recommendedName>
        <fullName evidence="6">FAD-binding domain-containing protein</fullName>
    </recommendedName>
</protein>
<feature type="domain" description="FAD-binding" evidence="6">
    <location>
        <begin position="8"/>
        <end position="348"/>
    </location>
</feature>
<dbReference type="InterPro" id="IPR050816">
    <property type="entry name" value="Flavin-dep_Halogenase_NPB"/>
</dbReference>
<keyword evidence="4" id="KW-0560">Oxidoreductase</keyword>
<evidence type="ECO:0000313" key="8">
    <source>
        <dbReference type="Proteomes" id="UP000807306"/>
    </source>
</evidence>
<dbReference type="InterPro" id="IPR036188">
    <property type="entry name" value="FAD/NAD-bd_sf"/>
</dbReference>
<proteinExistence type="inferred from homology"/>
<name>A0A9P6EDT7_9AGAR</name>
<comment type="catalytic activity">
    <reaction evidence="5">
        <text>melleolide F + FADH2 + chloride + O2 = 6'-chloromelleolide F + FAD + 2 H2O + H(+)</text>
        <dbReference type="Rhea" id="RHEA:67160"/>
        <dbReference type="ChEBI" id="CHEBI:15377"/>
        <dbReference type="ChEBI" id="CHEBI:15378"/>
        <dbReference type="ChEBI" id="CHEBI:15379"/>
        <dbReference type="ChEBI" id="CHEBI:17996"/>
        <dbReference type="ChEBI" id="CHEBI:57692"/>
        <dbReference type="ChEBI" id="CHEBI:58307"/>
        <dbReference type="ChEBI" id="CHEBI:167712"/>
        <dbReference type="ChEBI" id="CHEBI:167713"/>
    </reaction>
    <physiologicalReaction direction="left-to-right" evidence="5">
        <dbReference type="Rhea" id="RHEA:67161"/>
    </physiologicalReaction>
</comment>
<gene>
    <name evidence="7" type="ORF">CPB83DRAFT_856550</name>
</gene>
<dbReference type="PANTHER" id="PTHR43747:SF5">
    <property type="entry name" value="FAD-BINDING DOMAIN-CONTAINING PROTEIN"/>
    <property type="match status" value="1"/>
</dbReference>
<dbReference type="OrthoDB" id="3340390at2759"/>
<dbReference type="SUPFAM" id="SSF51905">
    <property type="entry name" value="FAD/NAD(P)-binding domain"/>
    <property type="match status" value="1"/>
</dbReference>
<dbReference type="GO" id="GO:0071949">
    <property type="term" value="F:FAD binding"/>
    <property type="evidence" value="ECO:0007669"/>
    <property type="project" value="InterPro"/>
</dbReference>
<dbReference type="EMBL" id="MU157863">
    <property type="protein sequence ID" value="KAF9527204.1"/>
    <property type="molecule type" value="Genomic_DNA"/>
</dbReference>
<evidence type="ECO:0000256" key="2">
    <source>
        <dbReference type="ARBA" id="ARBA00022630"/>
    </source>
</evidence>
<dbReference type="AlphaFoldDB" id="A0A9P6EDT7"/>
<evidence type="ECO:0000256" key="4">
    <source>
        <dbReference type="ARBA" id="ARBA00023002"/>
    </source>
</evidence>
<evidence type="ECO:0000256" key="3">
    <source>
        <dbReference type="ARBA" id="ARBA00022827"/>
    </source>
</evidence>
<evidence type="ECO:0000313" key="7">
    <source>
        <dbReference type="EMBL" id="KAF9527204.1"/>
    </source>
</evidence>
<sequence length="516" mass="56414">MATIPTHTTVLVVGGGPAGAFSAAVLAQEGINVVCCEATKFPRYHIGESLLASAKSFLKLVDACEKMEDVGFHRKPGSAVKFRPDRPEAYTDFIAVDPTNGAWNVERAKFDDLLLKHAAEKGAEVYLETRIGDVNLQNRPYSASWSNKGQTGTITFDYIVDCSGRQGILSTKLFDNRQFNETLKNVATWSYWTGNTGTYGKGTSREGAIWIEGLVDGPQGWVWYIPLKGKVSVGVILDETENTLLRRECESTKEHYLKVLEYAPGAKAFLRDAEISDIVRTASDFSYSASHYAGDGWRMAGDAGAFIDPFYSSGVHLALNGGLSAALSVVASIRGHVSEELAAAYHDKKISSSYTRFLLVVLASYKQLRAQNLDILCDPTSANFDAAFDIIRPIIQGTGDVDVNEARAKVAESMGKAMDFVANIMNTSTQEILSVERSGEVVNPMVNRVGNVTGPDEIAEYVQQINGDEKTERVLRSINARKIIKLYDPMTNFETEEVHGLVARLARGNMGLQAVH</sequence>
<evidence type="ECO:0000256" key="1">
    <source>
        <dbReference type="ARBA" id="ARBA00005706"/>
    </source>
</evidence>
<dbReference type="Pfam" id="PF01494">
    <property type="entry name" value="FAD_binding_3"/>
    <property type="match status" value="1"/>
</dbReference>
<dbReference type="GO" id="GO:0044550">
    <property type="term" value="P:secondary metabolite biosynthetic process"/>
    <property type="evidence" value="ECO:0007669"/>
    <property type="project" value="UniProtKB-ARBA"/>
</dbReference>
<organism evidence="7 8">
    <name type="scientific">Crepidotus variabilis</name>
    <dbReference type="NCBI Taxonomy" id="179855"/>
    <lineage>
        <taxon>Eukaryota</taxon>
        <taxon>Fungi</taxon>
        <taxon>Dikarya</taxon>
        <taxon>Basidiomycota</taxon>
        <taxon>Agaricomycotina</taxon>
        <taxon>Agaricomycetes</taxon>
        <taxon>Agaricomycetidae</taxon>
        <taxon>Agaricales</taxon>
        <taxon>Agaricineae</taxon>
        <taxon>Crepidotaceae</taxon>
        <taxon>Crepidotus</taxon>
    </lineage>
</organism>
<evidence type="ECO:0000256" key="5">
    <source>
        <dbReference type="ARBA" id="ARBA00049364"/>
    </source>
</evidence>